<accession>A0AAW8JKV3</accession>
<keyword evidence="1" id="KW-0732">Signal</keyword>
<comment type="caution">
    <text evidence="2">The sequence shown here is derived from an EMBL/GenBank/DDBJ whole genome shotgun (WGS) entry which is preliminary data.</text>
</comment>
<gene>
    <name evidence="2" type="ORF">RFH51_12195</name>
</gene>
<protein>
    <submittedName>
        <fullName evidence="2">Uncharacterized protein</fullName>
    </submittedName>
</protein>
<dbReference type="Proteomes" id="UP001243195">
    <property type="component" value="Unassembled WGS sequence"/>
</dbReference>
<sequence length="155" mass="17032">MNKFFAIALLSSSIIGCASTQPTQNAAIKDLVLCKTNEICPAVKVARSTTNSANARITIDLDDTYQEFNIQQVVFDNGQKQVNFPVTGATKFDYIAKMHRSTNSIEVPISLLKDLGGTDTVSMTLVTDRGNITRYILNNSEKSGIYNQFSKLKSN</sequence>
<dbReference type="PROSITE" id="PS51257">
    <property type="entry name" value="PROKAR_LIPOPROTEIN"/>
    <property type="match status" value="1"/>
</dbReference>
<proteinExistence type="predicted"/>
<evidence type="ECO:0000313" key="3">
    <source>
        <dbReference type="Proteomes" id="UP001243195"/>
    </source>
</evidence>
<dbReference type="RefSeq" id="WP_308956633.1">
    <property type="nucleotide sequence ID" value="NZ_JAVICY010000019.1"/>
</dbReference>
<dbReference type="AlphaFoldDB" id="A0AAW8JKV3"/>
<feature type="signal peptide" evidence="1">
    <location>
        <begin position="1"/>
        <end position="18"/>
    </location>
</feature>
<feature type="chain" id="PRO_5044004127" evidence="1">
    <location>
        <begin position="19"/>
        <end position="155"/>
    </location>
</feature>
<evidence type="ECO:0000256" key="1">
    <source>
        <dbReference type="SAM" id="SignalP"/>
    </source>
</evidence>
<dbReference type="EMBL" id="JAVIDA010000016">
    <property type="protein sequence ID" value="MDQ9072220.1"/>
    <property type="molecule type" value="Genomic_DNA"/>
</dbReference>
<evidence type="ECO:0000313" key="2">
    <source>
        <dbReference type="EMBL" id="MDQ9072220.1"/>
    </source>
</evidence>
<name>A0AAW8JKV3_9GAMM</name>
<reference evidence="2" key="1">
    <citation type="submission" date="2023-08" db="EMBL/GenBank/DDBJ databases">
        <title>Emergence of clinically-relevant ST2 carbapenem-resistant Acinetobacter baumannii strains in hospital sewages in Zhejiang, East of China.</title>
        <authorList>
            <person name="Kaichao C."/>
            <person name="Zhang R."/>
        </authorList>
    </citation>
    <scope>NUCLEOTIDE SEQUENCE</scope>
    <source>
        <strain evidence="2">M-SY-60</strain>
    </source>
</reference>
<organism evidence="2 3">
    <name type="scientific">Acinetobacter gerneri</name>
    <dbReference type="NCBI Taxonomy" id="202952"/>
    <lineage>
        <taxon>Bacteria</taxon>
        <taxon>Pseudomonadati</taxon>
        <taxon>Pseudomonadota</taxon>
        <taxon>Gammaproteobacteria</taxon>
        <taxon>Moraxellales</taxon>
        <taxon>Moraxellaceae</taxon>
        <taxon>Acinetobacter</taxon>
    </lineage>
</organism>